<evidence type="ECO:0000256" key="1">
    <source>
        <dbReference type="SAM" id="MobiDB-lite"/>
    </source>
</evidence>
<feature type="compositionally biased region" description="Basic and acidic residues" evidence="1">
    <location>
        <begin position="1244"/>
        <end position="1259"/>
    </location>
</feature>
<evidence type="ECO:0000313" key="2">
    <source>
        <dbReference type="EMBL" id="RHZ83621.1"/>
    </source>
</evidence>
<dbReference type="EMBL" id="PQFF01000085">
    <property type="protein sequence ID" value="RHZ83621.1"/>
    <property type="molecule type" value="Genomic_DNA"/>
</dbReference>
<feature type="compositionally biased region" description="Basic and acidic residues" evidence="1">
    <location>
        <begin position="108"/>
        <end position="129"/>
    </location>
</feature>
<feature type="region of interest" description="Disordered" evidence="1">
    <location>
        <begin position="1214"/>
        <end position="1267"/>
    </location>
</feature>
<gene>
    <name evidence="2" type="ORF">Glove_89g133</name>
</gene>
<evidence type="ECO:0008006" key="4">
    <source>
        <dbReference type="Google" id="ProtNLM"/>
    </source>
</evidence>
<dbReference type="OrthoDB" id="3199698at2759"/>
<reference evidence="2 3" key="1">
    <citation type="submission" date="2018-08" db="EMBL/GenBank/DDBJ databases">
        <title>Genome and evolution of the arbuscular mycorrhizal fungus Diversispora epigaea (formerly Glomus versiforme) and its bacterial endosymbionts.</title>
        <authorList>
            <person name="Sun X."/>
            <person name="Fei Z."/>
            <person name="Harrison M."/>
        </authorList>
    </citation>
    <scope>NUCLEOTIDE SEQUENCE [LARGE SCALE GENOMIC DNA]</scope>
    <source>
        <strain evidence="2 3">IT104</strain>
    </source>
</reference>
<keyword evidence="3" id="KW-1185">Reference proteome</keyword>
<protein>
    <recommendedName>
        <fullName evidence="4">C2H2-type domain-containing protein</fullName>
    </recommendedName>
</protein>
<dbReference type="Proteomes" id="UP000266861">
    <property type="component" value="Unassembled WGS sequence"/>
</dbReference>
<sequence length="1267" mass="148250">MTFECPFCNRVLSSRSAYSQHVKRCSENYNSSSSSSSEEIQNEFDIITPEQDDISEDNRNNEIIYISDDEPIFSSKSNETSDIMQVEIDELPQSMNSLTFEEFASIRYEEPASREPEFETDESKSKSDETETETDSESKSDKTEFESDKTDNESDESEESESAKETETIPKFPNNTYSDLMTLIIQHNLNNKAGNAIIRFFNKHSNLPTSLLPKNIEQGRKLMDRMKLINLLNKEKTNNNRNYNEQYTSNWWAQTEKTLPTGSYLLSIILYSIPKFPNNTYSDLMTLIIQHNLNNKAGNAIIRFFNKHSNLPTSLLPKNIEQGRKLMDRMKLINLLNKEKTNNNRNYNEQYTSNWWARTEKTLPTGSYLLSIILYSDASTTDSLGKNTLHPIFVTLGNIITWRRNKPDVKQLLAYLPIIKAKDDTQKISEEYKNIVRRTFHKSLKFLLSPLYDDNGIELELNNSIFWCFPRISMIISDWPEACTFALTYKSTKSNYPCHFCLISKEDLSNINLNSNQIEPRSHNNMKLYYKNNTGKNVSIENVRNFFWSVPNINIYAATVPDRMHQLDLSLFQHQLNFTKILINKQCGKSVIDEMNRRVKLIPHYKDLKSFPNSFLHLTLFTASEYRSLMKIMIFIVDELYEDSGSPNFIKNNKITEVYLKWNKMYLLSRKENYKESDITLLQELINEWVKLFIELFKEHSKSELQFPKLHLWVFHICSSIREFGAINGYTTETYESLHKDYVKKPYKLTNKKEIEKQIMKIIRRKAIITESFSKEIPKTPIALKYSKKLYKFCIQNAEIYIQTRMNDPDLEKEMKLGFEKFLECLDAYLDFYDRKLSEHEEIDMIFHIYGGVTLKFGSIMRATNKFHKKPIFSNIAVEMNANEIFEYTSDNGVCFAQVLLITEIIMNYEEPMHLALVQWYDFTSSVNPYLYKCPLLEKTNIFNLIEIEAINDIIHIIPQHSKSELQFPKLHLWVFHICSSIREFGAINGYTTETYESLHKDYVKKPYKLTNKKEIEKQIMKIIRRKAIITESFSKEIPKTPIALKYSKKLYKFCIQNAEIYIQTRMNDPDLEKEMKLGFEKFLECLDAYLDFYDRKLSEHEEIDMIFHIYGGVTLKFGSIMRATNKFHKKPIFSNIAVEMNANEIFEYTSDNGVCFAQVLLITEIIMNYEEPMHLALVQWYDFTSSRYMTHFYCSPTISARSVSPPVVSPLVVSPSSSPERCRPSRRRLSRQPSWELSKYSGRRREGEVKGGETRPGEGARPGEGT</sequence>
<comment type="caution">
    <text evidence="2">The sequence shown here is derived from an EMBL/GenBank/DDBJ whole genome shotgun (WGS) entry which is preliminary data.</text>
</comment>
<proteinExistence type="predicted"/>
<organism evidence="2 3">
    <name type="scientific">Diversispora epigaea</name>
    <dbReference type="NCBI Taxonomy" id="1348612"/>
    <lineage>
        <taxon>Eukaryota</taxon>
        <taxon>Fungi</taxon>
        <taxon>Fungi incertae sedis</taxon>
        <taxon>Mucoromycota</taxon>
        <taxon>Glomeromycotina</taxon>
        <taxon>Glomeromycetes</taxon>
        <taxon>Diversisporales</taxon>
        <taxon>Diversisporaceae</taxon>
        <taxon>Diversispora</taxon>
    </lineage>
</organism>
<evidence type="ECO:0000313" key="3">
    <source>
        <dbReference type="Proteomes" id="UP000266861"/>
    </source>
</evidence>
<dbReference type="Pfam" id="PF18759">
    <property type="entry name" value="Plavaka"/>
    <property type="match status" value="1"/>
</dbReference>
<dbReference type="InterPro" id="IPR041078">
    <property type="entry name" value="Plavaka"/>
</dbReference>
<accession>A0A397J6B8</accession>
<dbReference type="AlphaFoldDB" id="A0A397J6B8"/>
<feature type="region of interest" description="Disordered" evidence="1">
    <location>
        <begin position="108"/>
        <end position="173"/>
    </location>
</feature>
<name>A0A397J6B8_9GLOM</name>
<feature type="compositionally biased region" description="Basic and acidic residues" evidence="1">
    <location>
        <begin position="136"/>
        <end position="152"/>
    </location>
</feature>